<reference evidence="2" key="1">
    <citation type="journal article" date="2021" name="Sci. Rep.">
        <title>Diploid genomic architecture of Nitzschia inconspicua, an elite biomass production diatom.</title>
        <authorList>
            <person name="Oliver A."/>
            <person name="Podell S."/>
            <person name="Pinowska A."/>
            <person name="Traller J.C."/>
            <person name="Smith S.R."/>
            <person name="McClure R."/>
            <person name="Beliaev A."/>
            <person name="Bohutskyi P."/>
            <person name="Hill E.A."/>
            <person name="Rabines A."/>
            <person name="Zheng H."/>
            <person name="Allen L.Z."/>
            <person name="Kuo A."/>
            <person name="Grigoriev I.V."/>
            <person name="Allen A.E."/>
            <person name="Hazlebeck D."/>
            <person name="Allen E.E."/>
        </authorList>
    </citation>
    <scope>NUCLEOTIDE SEQUENCE</scope>
    <source>
        <strain evidence="2">Hildebrandi</strain>
    </source>
</reference>
<gene>
    <name evidence="2" type="ORF">IV203_020797</name>
</gene>
<proteinExistence type="predicted"/>
<dbReference type="AlphaFoldDB" id="A0A9K3PCU1"/>
<evidence type="ECO:0000256" key="1">
    <source>
        <dbReference type="SAM" id="MobiDB-lite"/>
    </source>
</evidence>
<feature type="compositionally biased region" description="Polar residues" evidence="1">
    <location>
        <begin position="245"/>
        <end position="267"/>
    </location>
</feature>
<keyword evidence="3" id="KW-1185">Reference proteome</keyword>
<accession>A0A9K3PCU1</accession>
<name>A0A9K3PCU1_9STRA</name>
<dbReference type="Proteomes" id="UP000693970">
    <property type="component" value="Unassembled WGS sequence"/>
</dbReference>
<evidence type="ECO:0000313" key="2">
    <source>
        <dbReference type="EMBL" id="KAG7342853.1"/>
    </source>
</evidence>
<dbReference type="EMBL" id="JAGRRH010000024">
    <property type="protein sequence ID" value="KAG7342853.1"/>
    <property type="molecule type" value="Genomic_DNA"/>
</dbReference>
<feature type="region of interest" description="Disordered" evidence="1">
    <location>
        <begin position="170"/>
        <end position="312"/>
    </location>
</feature>
<comment type="caution">
    <text evidence="2">The sequence shown here is derived from an EMBL/GenBank/DDBJ whole genome shotgun (WGS) entry which is preliminary data.</text>
</comment>
<reference evidence="2" key="2">
    <citation type="submission" date="2021-04" db="EMBL/GenBank/DDBJ databases">
        <authorList>
            <person name="Podell S."/>
        </authorList>
    </citation>
    <scope>NUCLEOTIDE SEQUENCE</scope>
    <source>
        <strain evidence="2">Hildebrandi</strain>
    </source>
</reference>
<feature type="compositionally biased region" description="Basic and acidic residues" evidence="1">
    <location>
        <begin position="299"/>
        <end position="312"/>
    </location>
</feature>
<sequence length="312" mass="33986">MGKMEKETSDRVTMLTESISVGNGLTGIDEFDCLDDSETSILLAFSDNSVPCSPEGSVSLSSASPNLSKRFTLLSVSQVIVEGFNQSNQGANLGFDDKLDMIASTRSLPSLLSICEHDTVVDAFVSRDHESSMSSFPSISPCPEGTTTSLHDSNADVFCPVLESEAQRISEKQKLRWRPSLQRARSDCDGNNNGREPKPVDKLPSVTLRQQSFRSLCFSPPTRGSSPKISTGKKDQLKPRRKLGSSPNNNSFSQQGRSKPTMESGQSHDGGCPMDRLGKVGRNDTLPRVAMRPISPEMTLRKARTDSNDSLH</sequence>
<organism evidence="2 3">
    <name type="scientific">Nitzschia inconspicua</name>
    <dbReference type="NCBI Taxonomy" id="303405"/>
    <lineage>
        <taxon>Eukaryota</taxon>
        <taxon>Sar</taxon>
        <taxon>Stramenopiles</taxon>
        <taxon>Ochrophyta</taxon>
        <taxon>Bacillariophyta</taxon>
        <taxon>Bacillariophyceae</taxon>
        <taxon>Bacillariophycidae</taxon>
        <taxon>Bacillariales</taxon>
        <taxon>Bacillariaceae</taxon>
        <taxon>Nitzschia</taxon>
    </lineage>
</organism>
<protein>
    <submittedName>
        <fullName evidence="2">Uncharacterized protein</fullName>
    </submittedName>
</protein>
<evidence type="ECO:0000313" key="3">
    <source>
        <dbReference type="Proteomes" id="UP000693970"/>
    </source>
</evidence>